<accession>A0A9D1PR15</accession>
<evidence type="ECO:0000313" key="1">
    <source>
        <dbReference type="EMBL" id="HIV85647.1"/>
    </source>
</evidence>
<evidence type="ECO:0000313" key="2">
    <source>
        <dbReference type="Proteomes" id="UP000824162"/>
    </source>
</evidence>
<sequence>MKKPIIYKIAQALAALSLFAGLSSLTQTCWLNFYQPKMPERIRDYK</sequence>
<gene>
    <name evidence="1" type="ORF">H9900_02420</name>
</gene>
<reference evidence="1" key="1">
    <citation type="journal article" date="2021" name="PeerJ">
        <title>Extensive microbial diversity within the chicken gut microbiome revealed by metagenomics and culture.</title>
        <authorList>
            <person name="Gilroy R."/>
            <person name="Ravi A."/>
            <person name="Getino M."/>
            <person name="Pursley I."/>
            <person name="Horton D.L."/>
            <person name="Alikhan N.F."/>
            <person name="Baker D."/>
            <person name="Gharbi K."/>
            <person name="Hall N."/>
            <person name="Watson M."/>
            <person name="Adriaenssens E.M."/>
            <person name="Foster-Nyarko E."/>
            <person name="Jarju S."/>
            <person name="Secka A."/>
            <person name="Antonio M."/>
            <person name="Oren A."/>
            <person name="Chaudhuri R.R."/>
            <person name="La Ragione R."/>
            <person name="Hildebrand F."/>
            <person name="Pallen M.J."/>
        </authorList>
    </citation>
    <scope>NUCLEOTIDE SEQUENCE</scope>
    <source>
        <strain evidence="1">5790</strain>
    </source>
</reference>
<name>A0A9D1PR15_9FIRM</name>
<dbReference type="InterPro" id="IPR009229">
    <property type="entry name" value="AgrD"/>
</dbReference>
<protein>
    <submittedName>
        <fullName evidence="1">Cyclic lactone autoinducer peptide</fullName>
    </submittedName>
</protein>
<proteinExistence type="predicted"/>
<dbReference type="EMBL" id="DXIJ01000047">
    <property type="protein sequence ID" value="HIV85647.1"/>
    <property type="molecule type" value="Genomic_DNA"/>
</dbReference>
<comment type="caution">
    <text evidence="1">The sequence shown here is derived from an EMBL/GenBank/DDBJ whole genome shotgun (WGS) entry which is preliminary data.</text>
</comment>
<dbReference type="AlphaFoldDB" id="A0A9D1PR15"/>
<dbReference type="NCBIfam" id="TIGR04223">
    <property type="entry name" value="quorum_AgrD"/>
    <property type="match status" value="1"/>
</dbReference>
<reference evidence="1" key="2">
    <citation type="submission" date="2021-04" db="EMBL/GenBank/DDBJ databases">
        <authorList>
            <person name="Gilroy R."/>
        </authorList>
    </citation>
    <scope>NUCLEOTIDE SEQUENCE</scope>
    <source>
        <strain evidence="1">5790</strain>
    </source>
</reference>
<dbReference type="Proteomes" id="UP000824162">
    <property type="component" value="Unassembled WGS sequence"/>
</dbReference>
<organism evidence="1 2">
    <name type="scientific">Candidatus Monoglobus merdigallinarum</name>
    <dbReference type="NCBI Taxonomy" id="2838698"/>
    <lineage>
        <taxon>Bacteria</taxon>
        <taxon>Bacillati</taxon>
        <taxon>Bacillota</taxon>
        <taxon>Clostridia</taxon>
        <taxon>Monoglobales</taxon>
        <taxon>Monoglobaceae</taxon>
        <taxon>Monoglobus</taxon>
    </lineage>
</organism>